<accession>A0ABY6BIQ2</accession>
<feature type="transmembrane region" description="Helical" evidence="1">
    <location>
        <begin position="43"/>
        <end position="66"/>
    </location>
</feature>
<keyword evidence="1" id="KW-0472">Membrane</keyword>
<dbReference type="PANTHER" id="PTHR34351:SF1">
    <property type="entry name" value="SLR1927 PROTEIN"/>
    <property type="match status" value="1"/>
</dbReference>
<proteinExistence type="predicted"/>
<gene>
    <name evidence="2" type="ORF">N4264_08405</name>
</gene>
<keyword evidence="1" id="KW-0812">Transmembrane</keyword>
<name>A0ABY6BIQ2_9GAMM</name>
<dbReference type="EMBL" id="CP104694">
    <property type="protein sequence ID" value="UXI69639.1"/>
    <property type="molecule type" value="Genomic_DNA"/>
</dbReference>
<keyword evidence="3" id="KW-1185">Reference proteome</keyword>
<evidence type="ECO:0000256" key="1">
    <source>
        <dbReference type="SAM" id="Phobius"/>
    </source>
</evidence>
<keyword evidence="1" id="KW-1133">Transmembrane helix</keyword>
<organism evidence="2 3">
    <name type="scientific">Tahibacter amnicola</name>
    <dbReference type="NCBI Taxonomy" id="2976241"/>
    <lineage>
        <taxon>Bacteria</taxon>
        <taxon>Pseudomonadati</taxon>
        <taxon>Pseudomonadota</taxon>
        <taxon>Gammaproteobacteria</taxon>
        <taxon>Lysobacterales</taxon>
        <taxon>Rhodanobacteraceae</taxon>
        <taxon>Tahibacter</taxon>
    </lineage>
</organism>
<reference evidence="2" key="1">
    <citation type="submission" date="2022-09" db="EMBL/GenBank/DDBJ databases">
        <title>Tahibacter sp. nov., isolated from a fresh water.</title>
        <authorList>
            <person name="Baek J.H."/>
            <person name="Lee J.K."/>
            <person name="Kim J.M."/>
            <person name="Jeon C.O."/>
        </authorList>
    </citation>
    <scope>NUCLEOTIDE SEQUENCE</scope>
    <source>
        <strain evidence="2">W38</strain>
    </source>
</reference>
<dbReference type="PANTHER" id="PTHR34351">
    <property type="entry name" value="SLR1927 PROTEIN-RELATED"/>
    <property type="match status" value="1"/>
</dbReference>
<feature type="transmembrane region" description="Helical" evidence="1">
    <location>
        <begin position="72"/>
        <end position="92"/>
    </location>
</feature>
<dbReference type="Proteomes" id="UP001064632">
    <property type="component" value="Chromosome"/>
</dbReference>
<evidence type="ECO:0000313" key="2">
    <source>
        <dbReference type="EMBL" id="UXI69639.1"/>
    </source>
</evidence>
<protein>
    <submittedName>
        <fullName evidence="2">DUF58 domain-containing protein</fullName>
    </submittedName>
</protein>
<evidence type="ECO:0000313" key="3">
    <source>
        <dbReference type="Proteomes" id="UP001064632"/>
    </source>
</evidence>
<sequence length="323" mass="36430">MKRPQAARQLWNRLQQLAERQLPALTRLRAAETLPIALHRRRIYVLPTLFGLLFAVMLMVMAMGALNYNNNPALLLTCILGGVAFISVLVSFRNLDGLTLRSIHASPTFAGEPAPVQLVFDPGTRPREAVRVDIGEAVTIAHGEANSPMRATLHVATTRRGLMRLPRIRLWTSWPYGLFRPWSWLNPSVEILVYPRPDPHAPAPPSGARQAEQYLTRRGGDEFSALREYRASDPQRLIAWKASARHDRLMVRELENTVGLERVLAFDELGALDVEARIGRLTRWVLMAEDERVRYSLVLPAVTLGPDLGPDHRDRCLRELALL</sequence>
<dbReference type="RefSeq" id="WP_261696592.1">
    <property type="nucleotide sequence ID" value="NZ_CP104694.1"/>
</dbReference>